<accession>A0A7J5UR28</accession>
<keyword evidence="3 4" id="KW-0418">Kinase</keyword>
<comment type="caution">
    <text evidence="5">The sequence shown here is derived from an EMBL/GenBank/DDBJ whole genome shotgun (WGS) entry which is preliminary data.</text>
</comment>
<proteinExistence type="inferred from homology"/>
<evidence type="ECO:0000256" key="2">
    <source>
        <dbReference type="ARBA" id="ARBA00022679"/>
    </source>
</evidence>
<dbReference type="InterPro" id="IPR004381">
    <property type="entry name" value="Glycerate_kinase"/>
</dbReference>
<dbReference type="GO" id="GO:0031388">
    <property type="term" value="P:organic acid phosphorylation"/>
    <property type="evidence" value="ECO:0007669"/>
    <property type="project" value="UniProtKB-UniRule"/>
</dbReference>
<reference evidence="5 6" key="1">
    <citation type="submission" date="2019-10" db="EMBL/GenBank/DDBJ databases">
        <title>Georgenia wutianyii sp. nov. and Georgenia yuyongxinii sp. nov. isolated from plateau pika (Ochotona curzoniae) in the Qinghai-Tibet plateau of China.</title>
        <authorList>
            <person name="Tian Z."/>
        </authorList>
    </citation>
    <scope>NUCLEOTIDE SEQUENCE [LARGE SCALE GENOMIC DNA]</scope>
    <source>
        <strain evidence="5 6">DSM 21501</strain>
    </source>
</reference>
<keyword evidence="2 4" id="KW-0808">Transferase</keyword>
<evidence type="ECO:0000256" key="4">
    <source>
        <dbReference type="PIRNR" id="PIRNR006078"/>
    </source>
</evidence>
<dbReference type="Gene3D" id="3.90.1510.10">
    <property type="entry name" value="Glycerate kinase, domain 2"/>
    <property type="match status" value="1"/>
</dbReference>
<dbReference type="InterPro" id="IPR018197">
    <property type="entry name" value="Glycerate_kinase_RE-like"/>
</dbReference>
<organism evidence="5 6">
    <name type="scientific">Georgenia thermotolerans</name>
    <dbReference type="NCBI Taxonomy" id="527326"/>
    <lineage>
        <taxon>Bacteria</taxon>
        <taxon>Bacillati</taxon>
        <taxon>Actinomycetota</taxon>
        <taxon>Actinomycetes</taxon>
        <taxon>Micrococcales</taxon>
        <taxon>Bogoriellaceae</taxon>
        <taxon>Georgenia</taxon>
    </lineage>
</organism>
<dbReference type="InterPro" id="IPR036129">
    <property type="entry name" value="Glycerate_kinase_sf"/>
</dbReference>
<name>A0A7J5UR28_9MICO</name>
<keyword evidence="6" id="KW-1185">Reference proteome</keyword>
<dbReference type="PIRSF" id="PIRSF006078">
    <property type="entry name" value="GlxK"/>
    <property type="match status" value="1"/>
</dbReference>
<dbReference type="Proteomes" id="UP000451860">
    <property type="component" value="Unassembled WGS sequence"/>
</dbReference>
<dbReference type="InterPro" id="IPR018193">
    <property type="entry name" value="Glyc_kinase_flavodox-like_fold"/>
</dbReference>
<dbReference type="SUPFAM" id="SSF110738">
    <property type="entry name" value="Glycerate kinase I"/>
    <property type="match status" value="1"/>
</dbReference>
<dbReference type="OrthoDB" id="9774290at2"/>
<dbReference type="EC" id="2.7.1.-" evidence="5"/>
<sequence>MAVLAAQPLSVLVAPDSFKGSASAEEVCAAVAAGVRGVCPDARVTTVPMADGGEGSLDALMAAWHVRPTEVTTVDALGRPCTARLGLAPGGRTAVVELAEASGLPRVSDRPPAPLDAHTVGAGELARAALDAGAEEVLVLVGGSASTDGGTGILHALGVRFRDAAGEAVRPGGRHLARIATVDVTGLHPRARAVRWRIAVDVDNPLTGPRGAAAVFGPQKGADRDDVAALERGLQSYARVLATAAGCEPTSLTTLPGGGAAGGVPVGLHALLGAELAPGSRLVADAVGLAEAMTGADLVITGEGACDDQSLHGKVVDLVATTARGLPRPPAVVVLAGAVRVGQDELAGHGVAAALSIAPGPATLAELTGRTAELLAERAGAVTGLYLAGRAAAQRTVEPAAVPPGD</sequence>
<dbReference type="PANTHER" id="PTHR21599:SF0">
    <property type="entry name" value="GLYCERATE KINASE"/>
    <property type="match status" value="1"/>
</dbReference>
<evidence type="ECO:0000313" key="6">
    <source>
        <dbReference type="Proteomes" id="UP000451860"/>
    </source>
</evidence>
<gene>
    <name evidence="5" type="ORF">GB883_07045</name>
</gene>
<evidence type="ECO:0000256" key="3">
    <source>
        <dbReference type="ARBA" id="ARBA00022777"/>
    </source>
</evidence>
<dbReference type="Pfam" id="PF02595">
    <property type="entry name" value="Gly_kinase"/>
    <property type="match status" value="1"/>
</dbReference>
<dbReference type="Gene3D" id="3.40.50.10350">
    <property type="entry name" value="Glycerate kinase, domain 1"/>
    <property type="match status" value="1"/>
</dbReference>
<evidence type="ECO:0000313" key="5">
    <source>
        <dbReference type="EMBL" id="KAE8764799.1"/>
    </source>
</evidence>
<dbReference type="NCBIfam" id="TIGR00045">
    <property type="entry name" value="glycerate kinase"/>
    <property type="match status" value="1"/>
</dbReference>
<comment type="similarity">
    <text evidence="1 4">Belongs to the glycerate kinase type-1 family.</text>
</comment>
<dbReference type="EMBL" id="WHJE01000022">
    <property type="protein sequence ID" value="KAE8764799.1"/>
    <property type="molecule type" value="Genomic_DNA"/>
</dbReference>
<dbReference type="AlphaFoldDB" id="A0A7J5UR28"/>
<evidence type="ECO:0000256" key="1">
    <source>
        <dbReference type="ARBA" id="ARBA00006284"/>
    </source>
</evidence>
<dbReference type="PANTHER" id="PTHR21599">
    <property type="entry name" value="GLYCERATE KINASE"/>
    <property type="match status" value="1"/>
</dbReference>
<protein>
    <submittedName>
        <fullName evidence="5">Glycerate kinase</fullName>
        <ecNumber evidence="5">2.7.1.-</ecNumber>
    </submittedName>
</protein>
<dbReference type="GO" id="GO:0008887">
    <property type="term" value="F:glycerate kinase activity"/>
    <property type="evidence" value="ECO:0007669"/>
    <property type="project" value="UniProtKB-UniRule"/>
</dbReference>